<comment type="pathway">
    <text evidence="2">Lipid metabolism.</text>
</comment>
<dbReference type="EMBL" id="LS483468">
    <property type="protein sequence ID" value="SQI29056.1"/>
    <property type="molecule type" value="Genomic_DNA"/>
</dbReference>
<evidence type="ECO:0000256" key="2">
    <source>
        <dbReference type="ARBA" id="ARBA00005189"/>
    </source>
</evidence>
<reference evidence="14 15" key="1">
    <citation type="submission" date="2018-06" db="EMBL/GenBank/DDBJ databases">
        <authorList>
            <consortium name="Pathogen Informatics"/>
            <person name="Doyle S."/>
        </authorList>
    </citation>
    <scope>NUCLEOTIDE SEQUENCE [LARGE SCALE GENOMIC DNA]</scope>
    <source>
        <strain evidence="14 15">NCTC10994</strain>
    </source>
</reference>
<evidence type="ECO:0000313" key="14">
    <source>
        <dbReference type="EMBL" id="SQI29056.1"/>
    </source>
</evidence>
<evidence type="ECO:0000256" key="5">
    <source>
        <dbReference type="ARBA" id="ARBA00022516"/>
    </source>
</evidence>
<dbReference type="GO" id="GO:0004144">
    <property type="term" value="F:diacylglycerol O-acyltransferase activity"/>
    <property type="evidence" value="ECO:0007669"/>
    <property type="project" value="UniProtKB-EC"/>
</dbReference>
<evidence type="ECO:0000259" key="13">
    <source>
        <dbReference type="Pfam" id="PF06974"/>
    </source>
</evidence>
<protein>
    <recommendedName>
        <fullName evidence="4 11">Diacylglycerol O-acyltransferase</fullName>
        <ecNumber evidence="4 11">2.3.1.20</ecNumber>
    </recommendedName>
</protein>
<accession>A0A2X4TNR5</accession>
<dbReference type="EC" id="2.3.1.20" evidence="4 11"/>
<dbReference type="NCBIfam" id="TIGR02946">
    <property type="entry name" value="acyl_WS_DGAT"/>
    <property type="match status" value="1"/>
</dbReference>
<keyword evidence="7 11" id="KW-0319">Glycerol metabolism</keyword>
<comment type="pathway">
    <text evidence="1 11">Glycerolipid metabolism; triacylglycerol biosynthesis.</text>
</comment>
<dbReference type="Pfam" id="PF06974">
    <property type="entry name" value="WS_DGAT_C"/>
    <property type="match status" value="1"/>
</dbReference>
<sequence>MQRLSGLDAGFLYLETPSQHLHICGLLILDPSTVPDGYDYRIVRQEIEARLDAVPAFRMKLADNRFNIDHPVWVDDKDFDLDRHLHRVAVPSPGSRVELAEMCGHIAAQPLDRSKPLWEMWVVEGLDDGSIAMILKMHHASVDGVSGAAMIAQLCSLDPNAPRPEAVASEVGGGNDIQMAVTGAVNVALRPLHLARILPSAVSSLASWVSRARRGDAMPAPFTAPRTPFNSTITGHRAVAFTQLELAAVKTVKNAFGVKVNDVVMTVVASALRAYLDGRGELPDSPLVGMVPVSVHGESDRPGRNQVSGMFAGLHTHIEDPVERLRALAEANAVAKDHNSALGANMLQDWSEFMGASVFGAAMRTYAALRLADKHPAIHNLVISNVPGPPQALYFLGAHVTALYPFGPLFHGAGLNITVVSLEDKVDVGLITCPELVPDLWELSDDLAPALDALVAAAEEMQARTEEDPRVDKLGG</sequence>
<dbReference type="KEGG" id="rcr:NCTC10994_00775"/>
<dbReference type="SUPFAM" id="SSF52777">
    <property type="entry name" value="CoA-dependent acyltransferases"/>
    <property type="match status" value="1"/>
</dbReference>
<dbReference type="InterPro" id="IPR045034">
    <property type="entry name" value="O-acyltransferase_WSD1-like"/>
</dbReference>
<name>A0A2X4TNR5_9NOCA</name>
<evidence type="ECO:0000256" key="6">
    <source>
        <dbReference type="ARBA" id="ARBA00022679"/>
    </source>
</evidence>
<evidence type="ECO:0000259" key="12">
    <source>
        <dbReference type="Pfam" id="PF03007"/>
    </source>
</evidence>
<dbReference type="Proteomes" id="UP000249091">
    <property type="component" value="Chromosome 1"/>
</dbReference>
<dbReference type="AlphaFoldDB" id="A0A2X4TNR5"/>
<feature type="domain" description="O-acyltransferase WSD1 C-terminal" evidence="13">
    <location>
        <begin position="305"/>
        <end position="454"/>
    </location>
</feature>
<dbReference type="UniPathway" id="UPA00282"/>
<comment type="similarity">
    <text evidence="3 11">Belongs to the long-chain O-acyltransferase family.</text>
</comment>
<dbReference type="Gene3D" id="3.30.559.10">
    <property type="entry name" value="Chloramphenicol acetyltransferase-like domain"/>
    <property type="match status" value="1"/>
</dbReference>
<evidence type="ECO:0000256" key="11">
    <source>
        <dbReference type="RuleBase" id="RU361241"/>
    </source>
</evidence>
<keyword evidence="5 11" id="KW-0444">Lipid biosynthesis</keyword>
<dbReference type="InterPro" id="IPR014292">
    <property type="entry name" value="Acyl_transf_WS/DGAT"/>
</dbReference>
<dbReference type="PANTHER" id="PTHR31650:SF1">
    <property type="entry name" value="WAX ESTER SYNTHASE_DIACYLGLYCEROL ACYLTRANSFERASE 4-RELATED"/>
    <property type="match status" value="1"/>
</dbReference>
<dbReference type="RefSeq" id="WP_072698458.1">
    <property type="nucleotide sequence ID" value="NZ_JAFBBL010000001.1"/>
</dbReference>
<dbReference type="GO" id="GO:0001666">
    <property type="term" value="P:response to hypoxia"/>
    <property type="evidence" value="ECO:0007669"/>
    <property type="project" value="TreeGrafter"/>
</dbReference>
<gene>
    <name evidence="14" type="primary">wax-dgaT_1</name>
    <name evidence="14" type="ORF">NCTC10994_00775</name>
</gene>
<evidence type="ECO:0000256" key="4">
    <source>
        <dbReference type="ARBA" id="ARBA00013244"/>
    </source>
</evidence>
<evidence type="ECO:0000256" key="1">
    <source>
        <dbReference type="ARBA" id="ARBA00004771"/>
    </source>
</evidence>
<proteinExistence type="inferred from homology"/>
<dbReference type="Pfam" id="PF03007">
    <property type="entry name" value="WS_DGAT_cat"/>
    <property type="match status" value="1"/>
</dbReference>
<dbReference type="STRING" id="1219011.GCA_001895045_00495"/>
<keyword evidence="8 11" id="KW-0443">Lipid metabolism</keyword>
<dbReference type="InterPro" id="IPR023213">
    <property type="entry name" value="CAT-like_dom_sf"/>
</dbReference>
<keyword evidence="9 11" id="KW-0012">Acyltransferase</keyword>
<organism evidence="14 15">
    <name type="scientific">Rhodococcus coprophilus</name>
    <dbReference type="NCBI Taxonomy" id="38310"/>
    <lineage>
        <taxon>Bacteria</taxon>
        <taxon>Bacillati</taxon>
        <taxon>Actinomycetota</taxon>
        <taxon>Actinomycetes</taxon>
        <taxon>Mycobacteriales</taxon>
        <taxon>Nocardiaceae</taxon>
        <taxon>Rhodococcus</taxon>
    </lineage>
</organism>
<evidence type="ECO:0000313" key="15">
    <source>
        <dbReference type="Proteomes" id="UP000249091"/>
    </source>
</evidence>
<evidence type="ECO:0000256" key="10">
    <source>
        <dbReference type="ARBA" id="ARBA00048109"/>
    </source>
</evidence>
<keyword evidence="6 11" id="KW-0808">Transferase</keyword>
<dbReference type="GO" id="GO:0005886">
    <property type="term" value="C:plasma membrane"/>
    <property type="evidence" value="ECO:0007669"/>
    <property type="project" value="TreeGrafter"/>
</dbReference>
<evidence type="ECO:0000256" key="7">
    <source>
        <dbReference type="ARBA" id="ARBA00022798"/>
    </source>
</evidence>
<comment type="catalytic activity">
    <reaction evidence="10 11">
        <text>an acyl-CoA + a 1,2-diacyl-sn-glycerol = a triacyl-sn-glycerol + CoA</text>
        <dbReference type="Rhea" id="RHEA:10868"/>
        <dbReference type="ChEBI" id="CHEBI:17815"/>
        <dbReference type="ChEBI" id="CHEBI:57287"/>
        <dbReference type="ChEBI" id="CHEBI:58342"/>
        <dbReference type="ChEBI" id="CHEBI:64615"/>
        <dbReference type="EC" id="2.3.1.20"/>
    </reaction>
</comment>
<dbReference type="GO" id="GO:0006071">
    <property type="term" value="P:glycerol metabolic process"/>
    <property type="evidence" value="ECO:0007669"/>
    <property type="project" value="UniProtKB-KW"/>
</dbReference>
<evidence type="ECO:0000256" key="9">
    <source>
        <dbReference type="ARBA" id="ARBA00023315"/>
    </source>
</evidence>
<dbReference type="GO" id="GO:0019432">
    <property type="term" value="P:triglyceride biosynthetic process"/>
    <property type="evidence" value="ECO:0007669"/>
    <property type="project" value="UniProtKB-UniPathway"/>
</dbReference>
<dbReference type="InterPro" id="IPR004255">
    <property type="entry name" value="O-acyltransferase_WSD1_N"/>
</dbReference>
<dbReference type="PANTHER" id="PTHR31650">
    <property type="entry name" value="O-ACYLTRANSFERASE (WSD1-LIKE) FAMILY PROTEIN"/>
    <property type="match status" value="1"/>
</dbReference>
<keyword evidence="15" id="KW-1185">Reference proteome</keyword>
<dbReference type="GO" id="GO:0071731">
    <property type="term" value="P:response to nitric oxide"/>
    <property type="evidence" value="ECO:0007669"/>
    <property type="project" value="TreeGrafter"/>
</dbReference>
<dbReference type="GO" id="GO:0051701">
    <property type="term" value="P:biological process involved in interaction with host"/>
    <property type="evidence" value="ECO:0007669"/>
    <property type="project" value="TreeGrafter"/>
</dbReference>
<evidence type="ECO:0000256" key="3">
    <source>
        <dbReference type="ARBA" id="ARBA00009587"/>
    </source>
</evidence>
<evidence type="ECO:0000256" key="8">
    <source>
        <dbReference type="ARBA" id="ARBA00023098"/>
    </source>
</evidence>
<feature type="domain" description="O-acyltransferase WSD1-like N-terminal" evidence="12">
    <location>
        <begin position="4"/>
        <end position="264"/>
    </location>
</feature>
<dbReference type="InterPro" id="IPR009721">
    <property type="entry name" value="O-acyltransferase_WSD1_C"/>
</dbReference>